<dbReference type="EMBL" id="JARJCW010000123">
    <property type="protein sequence ID" value="KAJ7192202.1"/>
    <property type="molecule type" value="Genomic_DNA"/>
</dbReference>
<comment type="caution">
    <text evidence="1">The sequence shown here is derived from an EMBL/GenBank/DDBJ whole genome shotgun (WGS) entry which is preliminary data.</text>
</comment>
<protein>
    <submittedName>
        <fullName evidence="1">Uncharacterized protein</fullName>
    </submittedName>
</protein>
<reference evidence="1" key="1">
    <citation type="submission" date="2023-03" db="EMBL/GenBank/DDBJ databases">
        <title>Massive genome expansion in bonnet fungi (Mycena s.s.) driven by repeated elements and novel gene families across ecological guilds.</title>
        <authorList>
            <consortium name="Lawrence Berkeley National Laboratory"/>
            <person name="Harder C.B."/>
            <person name="Miyauchi S."/>
            <person name="Viragh M."/>
            <person name="Kuo A."/>
            <person name="Thoen E."/>
            <person name="Andreopoulos B."/>
            <person name="Lu D."/>
            <person name="Skrede I."/>
            <person name="Drula E."/>
            <person name="Henrissat B."/>
            <person name="Morin E."/>
            <person name="Kohler A."/>
            <person name="Barry K."/>
            <person name="LaButti K."/>
            <person name="Morin E."/>
            <person name="Salamov A."/>
            <person name="Lipzen A."/>
            <person name="Mereny Z."/>
            <person name="Hegedus B."/>
            <person name="Baldrian P."/>
            <person name="Stursova M."/>
            <person name="Weitz H."/>
            <person name="Taylor A."/>
            <person name="Grigoriev I.V."/>
            <person name="Nagy L.G."/>
            <person name="Martin F."/>
            <person name="Kauserud H."/>
        </authorList>
    </citation>
    <scope>NUCLEOTIDE SEQUENCE</scope>
    <source>
        <strain evidence="1">9144</strain>
    </source>
</reference>
<proteinExistence type="predicted"/>
<keyword evidence="2" id="KW-1185">Reference proteome</keyword>
<dbReference type="PROSITE" id="PS51257">
    <property type="entry name" value="PROKAR_LIPOPROTEIN"/>
    <property type="match status" value="1"/>
</dbReference>
<organism evidence="1 2">
    <name type="scientific">Mycena pura</name>
    <dbReference type="NCBI Taxonomy" id="153505"/>
    <lineage>
        <taxon>Eukaryota</taxon>
        <taxon>Fungi</taxon>
        <taxon>Dikarya</taxon>
        <taxon>Basidiomycota</taxon>
        <taxon>Agaricomycotina</taxon>
        <taxon>Agaricomycetes</taxon>
        <taxon>Agaricomycetidae</taxon>
        <taxon>Agaricales</taxon>
        <taxon>Marasmiineae</taxon>
        <taxon>Mycenaceae</taxon>
        <taxon>Mycena</taxon>
    </lineage>
</organism>
<evidence type="ECO:0000313" key="2">
    <source>
        <dbReference type="Proteomes" id="UP001219525"/>
    </source>
</evidence>
<evidence type="ECO:0000313" key="1">
    <source>
        <dbReference type="EMBL" id="KAJ7192202.1"/>
    </source>
</evidence>
<dbReference type="AlphaFoldDB" id="A0AAD6UTV0"/>
<name>A0AAD6UTV0_9AGAR</name>
<accession>A0AAD6UTV0</accession>
<dbReference type="Proteomes" id="UP001219525">
    <property type="component" value="Unassembled WGS sequence"/>
</dbReference>
<gene>
    <name evidence="1" type="ORF">GGX14DRAFT_406600</name>
</gene>
<sequence length="247" mass="27872">MVRRNREAYVTLLTASTSCYGRRVEPVLNEAHLQKIFAREGKPECERHQYHRNMGVESDELKCLTARGSDLKATSSKCRRFCARDEIDPGSTVARDVTSVLRLVCLCAEAQFDRRVRREDCYSSTVVGRPSYALGEYSCEGPPPVMFLSLDTALTRRTQCEAVKRVKAYQSGQPCPHACATRKMGSASVATTKCRPAPYRRKPPHRKAFRKYLATSREVEGTELNKRPQCEATHFTSRWSRNAAGNS</sequence>